<protein>
    <submittedName>
        <fullName evidence="2">Uncharacterized protein</fullName>
    </submittedName>
</protein>
<comment type="caution">
    <text evidence="2">The sequence shown here is derived from an EMBL/GenBank/DDBJ whole genome shotgun (WGS) entry which is preliminary data.</text>
</comment>
<name>A0AAD7ZRA4_DIPPU</name>
<feature type="non-terminal residue" evidence="2">
    <location>
        <position position="100"/>
    </location>
</feature>
<proteinExistence type="predicted"/>
<feature type="compositionally biased region" description="Basic residues" evidence="1">
    <location>
        <begin position="69"/>
        <end position="82"/>
    </location>
</feature>
<feature type="compositionally biased region" description="Polar residues" evidence="1">
    <location>
        <begin position="27"/>
        <end position="36"/>
    </location>
</feature>
<dbReference type="EMBL" id="JASPKZ010007269">
    <property type="protein sequence ID" value="KAJ9585459.1"/>
    <property type="molecule type" value="Genomic_DNA"/>
</dbReference>
<evidence type="ECO:0000313" key="2">
    <source>
        <dbReference type="EMBL" id="KAJ9585459.1"/>
    </source>
</evidence>
<feature type="non-terminal residue" evidence="2">
    <location>
        <position position="1"/>
    </location>
</feature>
<feature type="region of interest" description="Disordered" evidence="1">
    <location>
        <begin position="1"/>
        <end position="100"/>
    </location>
</feature>
<organism evidence="2 3">
    <name type="scientific">Diploptera punctata</name>
    <name type="common">Pacific beetle cockroach</name>
    <dbReference type="NCBI Taxonomy" id="6984"/>
    <lineage>
        <taxon>Eukaryota</taxon>
        <taxon>Metazoa</taxon>
        <taxon>Ecdysozoa</taxon>
        <taxon>Arthropoda</taxon>
        <taxon>Hexapoda</taxon>
        <taxon>Insecta</taxon>
        <taxon>Pterygota</taxon>
        <taxon>Neoptera</taxon>
        <taxon>Polyneoptera</taxon>
        <taxon>Dictyoptera</taxon>
        <taxon>Blattodea</taxon>
        <taxon>Blaberoidea</taxon>
        <taxon>Blaberidae</taxon>
        <taxon>Diplopterinae</taxon>
        <taxon>Diploptera</taxon>
    </lineage>
</organism>
<feature type="compositionally biased region" description="Basic and acidic residues" evidence="1">
    <location>
        <begin position="1"/>
        <end position="13"/>
    </location>
</feature>
<feature type="compositionally biased region" description="Basic and acidic residues" evidence="1">
    <location>
        <begin position="37"/>
        <end position="52"/>
    </location>
</feature>
<reference evidence="2" key="2">
    <citation type="submission" date="2023-05" db="EMBL/GenBank/DDBJ databases">
        <authorList>
            <person name="Fouks B."/>
        </authorList>
    </citation>
    <scope>NUCLEOTIDE SEQUENCE</scope>
    <source>
        <strain evidence="2">Stay&amp;Tobe</strain>
        <tissue evidence="2">Testes</tissue>
    </source>
</reference>
<dbReference type="AlphaFoldDB" id="A0AAD7ZRA4"/>
<accession>A0AAD7ZRA4</accession>
<reference evidence="2" key="1">
    <citation type="journal article" date="2023" name="IScience">
        <title>Live-bearing cockroach genome reveals convergent evolutionary mechanisms linked to viviparity in insects and beyond.</title>
        <authorList>
            <person name="Fouks B."/>
            <person name="Harrison M.C."/>
            <person name="Mikhailova A.A."/>
            <person name="Marchal E."/>
            <person name="English S."/>
            <person name="Carruthers M."/>
            <person name="Jennings E.C."/>
            <person name="Chiamaka E.L."/>
            <person name="Frigard R.A."/>
            <person name="Pippel M."/>
            <person name="Attardo G.M."/>
            <person name="Benoit J.B."/>
            <person name="Bornberg-Bauer E."/>
            <person name="Tobe S.S."/>
        </authorList>
    </citation>
    <scope>NUCLEOTIDE SEQUENCE</scope>
    <source>
        <strain evidence="2">Stay&amp;Tobe</strain>
    </source>
</reference>
<keyword evidence="3" id="KW-1185">Reference proteome</keyword>
<evidence type="ECO:0000313" key="3">
    <source>
        <dbReference type="Proteomes" id="UP001233999"/>
    </source>
</evidence>
<dbReference type="Proteomes" id="UP001233999">
    <property type="component" value="Unassembled WGS sequence"/>
</dbReference>
<evidence type="ECO:0000256" key="1">
    <source>
        <dbReference type="SAM" id="MobiDB-lite"/>
    </source>
</evidence>
<sequence>RRHDDDDAIRSTREITTTTDDAFEYTRSPTTATLCSRTRDHDDNAISRVLEKSRRRRRVSMRHDVRSRQQQHQHVSRTRRSGRQSMSTPEVQDDNACRNQ</sequence>
<gene>
    <name evidence="2" type="ORF">L9F63_002744</name>
</gene>